<evidence type="ECO:0000313" key="1">
    <source>
        <dbReference type="EMBL" id="MBD0378841.1"/>
    </source>
</evidence>
<dbReference type="AlphaFoldDB" id="A0A926KKU7"/>
<reference evidence="1" key="1">
    <citation type="submission" date="2020-09" db="EMBL/GenBank/DDBJ databases">
        <title>Draft Genome Sequence of Paenibacillus sp. WST5.</title>
        <authorList>
            <person name="Bao Z."/>
        </authorList>
    </citation>
    <scope>NUCLEOTIDE SEQUENCE</scope>
    <source>
        <strain evidence="1">WST5</strain>
    </source>
</reference>
<organism evidence="1 2">
    <name type="scientific">Paenibacillus sedimenti</name>
    <dbReference type="NCBI Taxonomy" id="2770274"/>
    <lineage>
        <taxon>Bacteria</taxon>
        <taxon>Bacillati</taxon>
        <taxon>Bacillota</taxon>
        <taxon>Bacilli</taxon>
        <taxon>Bacillales</taxon>
        <taxon>Paenibacillaceae</taxon>
        <taxon>Paenibacillus</taxon>
    </lineage>
</organism>
<gene>
    <name evidence="1" type="ORF">ICC18_01740</name>
</gene>
<dbReference type="RefSeq" id="WP_188172651.1">
    <property type="nucleotide sequence ID" value="NZ_JACVVD010000001.1"/>
</dbReference>
<dbReference type="CDD" id="cd08865">
    <property type="entry name" value="SRPBCC_10"/>
    <property type="match status" value="1"/>
</dbReference>
<keyword evidence="2" id="KW-1185">Reference proteome</keyword>
<dbReference type="InterPro" id="IPR019587">
    <property type="entry name" value="Polyketide_cyclase/dehydratase"/>
</dbReference>
<protein>
    <submittedName>
        <fullName evidence="1">SRPBCC family protein</fullName>
    </submittedName>
</protein>
<dbReference type="SUPFAM" id="SSF55961">
    <property type="entry name" value="Bet v1-like"/>
    <property type="match status" value="1"/>
</dbReference>
<evidence type="ECO:0000313" key="2">
    <source>
        <dbReference type="Proteomes" id="UP000650466"/>
    </source>
</evidence>
<dbReference type="Gene3D" id="3.30.530.20">
    <property type="match status" value="1"/>
</dbReference>
<comment type="caution">
    <text evidence="1">The sequence shown here is derived from an EMBL/GenBank/DDBJ whole genome shotgun (WGS) entry which is preliminary data.</text>
</comment>
<dbReference type="InterPro" id="IPR023393">
    <property type="entry name" value="START-like_dom_sf"/>
</dbReference>
<accession>A0A926KKU7</accession>
<dbReference type="EMBL" id="JACVVD010000001">
    <property type="protein sequence ID" value="MBD0378841.1"/>
    <property type="molecule type" value="Genomic_DNA"/>
</dbReference>
<proteinExistence type="predicted"/>
<dbReference type="Pfam" id="PF10604">
    <property type="entry name" value="Polyketide_cyc2"/>
    <property type="match status" value="1"/>
</dbReference>
<dbReference type="Proteomes" id="UP000650466">
    <property type="component" value="Unassembled WGS sequence"/>
</dbReference>
<name>A0A926KKU7_9BACL</name>
<sequence length="149" mass="16875">MVDVVTEINIACPREKVSAYAADPDKAPEWYVNIKSAEWKTAKPLAVGSQIAFKAQFLGRELAYIYEIAEYNPGKKLVMRTADGPFPMETTYIWETIRGDSTRMTLRNRGNPSGFSRIFAPFMSSMMKRANRKDLKKIKEILEGGHNHG</sequence>